<feature type="region of interest" description="Disordered" evidence="1">
    <location>
        <begin position="492"/>
        <end position="533"/>
    </location>
</feature>
<reference evidence="2" key="1">
    <citation type="submission" date="2021-01" db="EMBL/GenBank/DDBJ databases">
        <authorList>
            <person name="Corre E."/>
            <person name="Pelletier E."/>
            <person name="Niang G."/>
            <person name="Scheremetjew M."/>
            <person name="Finn R."/>
            <person name="Kale V."/>
            <person name="Holt S."/>
            <person name="Cochrane G."/>
            <person name="Meng A."/>
            <person name="Brown T."/>
            <person name="Cohen L."/>
        </authorList>
    </citation>
    <scope>NUCLEOTIDE SEQUENCE</scope>
    <source>
        <strain evidence="2">NIES-2562</strain>
    </source>
</reference>
<evidence type="ECO:0000313" key="3">
    <source>
        <dbReference type="EMBL" id="CAE0256454.1"/>
    </source>
</evidence>
<evidence type="ECO:0000256" key="1">
    <source>
        <dbReference type="SAM" id="MobiDB-lite"/>
    </source>
</evidence>
<feature type="region of interest" description="Disordered" evidence="1">
    <location>
        <begin position="231"/>
        <end position="297"/>
    </location>
</feature>
<feature type="compositionally biased region" description="Basic and acidic residues" evidence="1">
    <location>
        <begin position="515"/>
        <end position="529"/>
    </location>
</feature>
<accession>A0A7S3DGE5</accession>
<gene>
    <name evidence="2" type="ORF">PBIL07802_LOCUS18708</name>
    <name evidence="3" type="ORF">PBIL07802_LOCUS18709</name>
</gene>
<sequence>MATDSSNSIIAKIVNAIAASPCGAIQLSSVEDIKKQNLKSVVAEIRQAEKPGFFLRRGVAFAGEDARENCPGRKAATVLQQALLSEERRSCRLRDAALVYEAHSGQTVTELLEGLLPLKLNFKSFLALHDDFFKVRESAVVLLALDRAILRKVEHGFALKTANKVGECLQRMGGKATVKELGLFFQKEHEKRIGQATKEEESKECTVTALLKAHPDFFLLDGDSVKLENMKASDTAETRAIKDDPALKEPRKKKGANDSVKLQKPGSSNKGRQPSEDQEGRTGKVREKRGRPTVLGESLVTATSEVAGRVLSIIDAHPLSMKELGAAFSAKYGQSIIAQVEGLVGRSMALKDFLRAHSALFVLTGRIVSKKRGDAAVVDNREIPVLENATSGLRAEPKADGSVAKEKKQRSKGFNLEVLTSRIVSLVPADNSVSLALVTARYGKKYRMSLKKALNSHDKDLDGIVSASTFFEVQEGKVRLTEAGKYVRNEQIAKAEDRAKKHNTMSESASGSHHLPQDEKKRGGKERSFKKGGINSAERKMVEIIKKIVAHNSNGITVGGIEAAYKDQTGMSLGDTITRNNYAESISKFLEKHSSTFKVQH</sequence>
<dbReference type="EMBL" id="HBIB01028696">
    <property type="protein sequence ID" value="CAE0256454.1"/>
    <property type="molecule type" value="Transcribed_RNA"/>
</dbReference>
<dbReference type="EMBL" id="HBIB01028695">
    <property type="protein sequence ID" value="CAE0256453.1"/>
    <property type="molecule type" value="Transcribed_RNA"/>
</dbReference>
<protein>
    <submittedName>
        <fullName evidence="2">Uncharacterized protein</fullName>
    </submittedName>
</protein>
<feature type="compositionally biased region" description="Basic and acidic residues" evidence="1">
    <location>
        <begin position="273"/>
        <end position="285"/>
    </location>
</feature>
<proteinExistence type="predicted"/>
<feature type="compositionally biased region" description="Basic and acidic residues" evidence="1">
    <location>
        <begin position="231"/>
        <end position="249"/>
    </location>
</feature>
<name>A0A7S3DGE5_9EUKA</name>
<organism evidence="2">
    <name type="scientific">Palpitomonas bilix</name>
    <dbReference type="NCBI Taxonomy" id="652834"/>
    <lineage>
        <taxon>Eukaryota</taxon>
        <taxon>Eukaryota incertae sedis</taxon>
    </lineage>
</organism>
<dbReference type="AlphaFoldDB" id="A0A7S3DGE5"/>
<evidence type="ECO:0000313" key="2">
    <source>
        <dbReference type="EMBL" id="CAE0256453.1"/>
    </source>
</evidence>